<gene>
    <name evidence="2" type="ORF">DM02DRAFT_659419</name>
</gene>
<sequence>MLNTWMFFVRTAVWSASPVDDYAADYVYLEEELEVFREKLVKMQEYGKAMEQNLNLNYLVLWTNSDEQRYARGGAEKLLYDEFHDKRRLKAVPSGNNFAASLSVDSNTFKSTSFRASGNFNITPQMLLLVSWNSSRGD</sequence>
<organism evidence="2 3">
    <name type="scientific">Periconia macrospinosa</name>
    <dbReference type="NCBI Taxonomy" id="97972"/>
    <lineage>
        <taxon>Eukaryota</taxon>
        <taxon>Fungi</taxon>
        <taxon>Dikarya</taxon>
        <taxon>Ascomycota</taxon>
        <taxon>Pezizomycotina</taxon>
        <taxon>Dothideomycetes</taxon>
        <taxon>Pleosporomycetidae</taxon>
        <taxon>Pleosporales</taxon>
        <taxon>Massarineae</taxon>
        <taxon>Periconiaceae</taxon>
        <taxon>Periconia</taxon>
    </lineage>
</organism>
<evidence type="ECO:0000313" key="2">
    <source>
        <dbReference type="EMBL" id="PVH96180.1"/>
    </source>
</evidence>
<name>A0A2V1DDJ8_9PLEO</name>
<proteinExistence type="predicted"/>
<dbReference type="EMBL" id="KZ805471">
    <property type="protein sequence ID" value="PVH96180.1"/>
    <property type="molecule type" value="Genomic_DNA"/>
</dbReference>
<evidence type="ECO:0000313" key="3">
    <source>
        <dbReference type="Proteomes" id="UP000244855"/>
    </source>
</evidence>
<evidence type="ECO:0000256" key="1">
    <source>
        <dbReference type="SAM" id="SignalP"/>
    </source>
</evidence>
<keyword evidence="1" id="KW-0732">Signal</keyword>
<protein>
    <submittedName>
        <fullName evidence="2">Uncharacterized protein</fullName>
    </submittedName>
</protein>
<feature type="chain" id="PRO_5015880712" evidence="1">
    <location>
        <begin position="17"/>
        <end position="138"/>
    </location>
</feature>
<reference evidence="2 3" key="1">
    <citation type="journal article" date="2018" name="Sci. Rep.">
        <title>Comparative genomics provides insights into the lifestyle and reveals functional heterogeneity of dark septate endophytic fungi.</title>
        <authorList>
            <person name="Knapp D.G."/>
            <person name="Nemeth J.B."/>
            <person name="Barry K."/>
            <person name="Hainaut M."/>
            <person name="Henrissat B."/>
            <person name="Johnson J."/>
            <person name="Kuo A."/>
            <person name="Lim J.H.P."/>
            <person name="Lipzen A."/>
            <person name="Nolan M."/>
            <person name="Ohm R.A."/>
            <person name="Tamas L."/>
            <person name="Grigoriev I.V."/>
            <person name="Spatafora J.W."/>
            <person name="Nagy L.G."/>
            <person name="Kovacs G.M."/>
        </authorList>
    </citation>
    <scope>NUCLEOTIDE SEQUENCE [LARGE SCALE GENOMIC DNA]</scope>
    <source>
        <strain evidence="2 3">DSE2036</strain>
    </source>
</reference>
<keyword evidence="3" id="KW-1185">Reference proteome</keyword>
<dbReference type="Proteomes" id="UP000244855">
    <property type="component" value="Unassembled WGS sequence"/>
</dbReference>
<feature type="signal peptide" evidence="1">
    <location>
        <begin position="1"/>
        <end position="16"/>
    </location>
</feature>
<dbReference type="AlphaFoldDB" id="A0A2V1DDJ8"/>
<accession>A0A2V1DDJ8</accession>